<evidence type="ECO:0000313" key="3">
    <source>
        <dbReference type="Proteomes" id="UP000054279"/>
    </source>
</evidence>
<organism evidence="2 3">
    <name type="scientific">Sphaerobolus stellatus (strain SS14)</name>
    <dbReference type="NCBI Taxonomy" id="990650"/>
    <lineage>
        <taxon>Eukaryota</taxon>
        <taxon>Fungi</taxon>
        <taxon>Dikarya</taxon>
        <taxon>Basidiomycota</taxon>
        <taxon>Agaricomycotina</taxon>
        <taxon>Agaricomycetes</taxon>
        <taxon>Phallomycetidae</taxon>
        <taxon>Geastrales</taxon>
        <taxon>Sphaerobolaceae</taxon>
        <taxon>Sphaerobolus</taxon>
    </lineage>
</organism>
<accession>A0A0C9W5D7</accession>
<dbReference type="Proteomes" id="UP000054279">
    <property type="component" value="Unassembled WGS sequence"/>
</dbReference>
<name>A0A0C9W5D7_SPHS4</name>
<dbReference type="EMBL" id="KN837104">
    <property type="protein sequence ID" value="KIJ46988.1"/>
    <property type="molecule type" value="Genomic_DNA"/>
</dbReference>
<dbReference type="HOGENOM" id="CLU_037356_0_0_1"/>
<protein>
    <submittedName>
        <fullName evidence="2">Uncharacterized protein</fullName>
    </submittedName>
</protein>
<dbReference type="AlphaFoldDB" id="A0A0C9W5D7"/>
<reference evidence="2 3" key="1">
    <citation type="submission" date="2014-06" db="EMBL/GenBank/DDBJ databases">
        <title>Evolutionary Origins and Diversification of the Mycorrhizal Mutualists.</title>
        <authorList>
            <consortium name="DOE Joint Genome Institute"/>
            <consortium name="Mycorrhizal Genomics Consortium"/>
            <person name="Kohler A."/>
            <person name="Kuo A."/>
            <person name="Nagy L.G."/>
            <person name="Floudas D."/>
            <person name="Copeland A."/>
            <person name="Barry K.W."/>
            <person name="Cichocki N."/>
            <person name="Veneault-Fourrey C."/>
            <person name="LaButti K."/>
            <person name="Lindquist E.A."/>
            <person name="Lipzen A."/>
            <person name="Lundell T."/>
            <person name="Morin E."/>
            <person name="Murat C."/>
            <person name="Riley R."/>
            <person name="Ohm R."/>
            <person name="Sun H."/>
            <person name="Tunlid A."/>
            <person name="Henrissat B."/>
            <person name="Grigoriev I.V."/>
            <person name="Hibbett D.S."/>
            <person name="Martin F."/>
        </authorList>
    </citation>
    <scope>NUCLEOTIDE SEQUENCE [LARGE SCALE GENOMIC DNA]</scope>
    <source>
        <strain evidence="2 3">SS14</strain>
    </source>
</reference>
<gene>
    <name evidence="2" type="ORF">M422DRAFT_249271</name>
</gene>
<evidence type="ECO:0000256" key="1">
    <source>
        <dbReference type="SAM" id="MobiDB-lite"/>
    </source>
</evidence>
<feature type="region of interest" description="Disordered" evidence="1">
    <location>
        <begin position="325"/>
        <end position="414"/>
    </location>
</feature>
<feature type="compositionally biased region" description="Polar residues" evidence="1">
    <location>
        <begin position="348"/>
        <end position="364"/>
    </location>
</feature>
<evidence type="ECO:0000313" key="2">
    <source>
        <dbReference type="EMBL" id="KIJ46988.1"/>
    </source>
</evidence>
<sequence>MPDSKMSQAKHSGNTADLLSRFHEQQARHDENHVEVSAVYGACFVYHPEGCNKCSSYLEHLLEDITQCPSKFSFSKDEILGGIHEAWPHISEYIQTLDESHTTFEKELYQETADNCQLQDENEDLRDQILALKAQVASLQPPPLNHWSLHMWQVLVGWHKNPMSVLNALREDTDGYFLEEDIDVATWLNKVSGKLPCQAIMTRMKAIFGSHINLEMAFGGFNSNLLCAEFQQTQWITDSSTPLHIDSHITKGIKGKSQIESVKIPSRSDFLRLILDHCSLSREQVYNKIIPYMIRDDEKCPLSSAAVECAAYMALQNQANAQYKGKKPVTGTGQSQPLVHAPTPARTGESSRQQLDTELESYNQVREPVLPYEEAPPSSEPKSGTMAPPAAGAHSTLPDENTMDIDQIVDDIYS</sequence>
<keyword evidence="3" id="KW-1185">Reference proteome</keyword>
<proteinExistence type="predicted"/>
<feature type="compositionally biased region" description="Acidic residues" evidence="1">
    <location>
        <begin position="401"/>
        <end position="414"/>
    </location>
</feature>
<dbReference type="OrthoDB" id="244061at2759"/>